<feature type="transmembrane region" description="Helical" evidence="2">
    <location>
        <begin position="110"/>
        <end position="130"/>
    </location>
</feature>
<feature type="transmembrane region" description="Helical" evidence="2">
    <location>
        <begin position="12"/>
        <end position="34"/>
    </location>
</feature>
<evidence type="ECO:0000313" key="4">
    <source>
        <dbReference type="Proteomes" id="UP000588586"/>
    </source>
</evidence>
<dbReference type="Proteomes" id="UP000588586">
    <property type="component" value="Unassembled WGS sequence"/>
</dbReference>
<gene>
    <name evidence="3" type="ORF">HJG52_08980</name>
</gene>
<keyword evidence="2" id="KW-0812">Transmembrane</keyword>
<feature type="transmembrane region" description="Helical" evidence="2">
    <location>
        <begin position="79"/>
        <end position="98"/>
    </location>
</feature>
<accession>A0A849HIL3</accession>
<evidence type="ECO:0000256" key="2">
    <source>
        <dbReference type="SAM" id="Phobius"/>
    </source>
</evidence>
<sequence length="274" mass="28893">MPQWRPSWSEARTWFVTVRLLEVAVLVLVVTSALGRRMAWVQAGIYGPPSADGTPVVLTFWRHVAASANGWFGGAGTDLSTLLAAALVVASVAILHLARVSQARLVRWEVLGVGVLAALWALVVVGWWAVSGIVDDPYNQRGDDPNVVYGDQGPGPVSIMFANLGVPVTAVLVLVVAGLWWLRLPTFDDTSLDADDADVGRGSTAAGAGGEAADDERGGRGRRVGATPGANDDDISLDGVEQIAPVERLSPRDDGGRAGDGGTSSGYDDYFRRF</sequence>
<proteinExistence type="predicted"/>
<evidence type="ECO:0000313" key="3">
    <source>
        <dbReference type="EMBL" id="NNM46141.1"/>
    </source>
</evidence>
<keyword evidence="4" id="KW-1185">Reference proteome</keyword>
<keyword evidence="2" id="KW-0472">Membrane</keyword>
<feature type="region of interest" description="Disordered" evidence="1">
    <location>
        <begin position="193"/>
        <end position="274"/>
    </location>
</feature>
<feature type="transmembrane region" description="Helical" evidence="2">
    <location>
        <begin position="159"/>
        <end position="182"/>
    </location>
</feature>
<name>A0A849HIL3_9MICO</name>
<organism evidence="3 4">
    <name type="scientific">Knoellia koreensis</name>
    <dbReference type="NCBI Taxonomy" id="2730921"/>
    <lineage>
        <taxon>Bacteria</taxon>
        <taxon>Bacillati</taxon>
        <taxon>Actinomycetota</taxon>
        <taxon>Actinomycetes</taxon>
        <taxon>Micrococcales</taxon>
        <taxon>Intrasporangiaceae</taxon>
        <taxon>Knoellia</taxon>
    </lineage>
</organism>
<protein>
    <submittedName>
        <fullName evidence="3">Uncharacterized protein</fullName>
    </submittedName>
</protein>
<dbReference type="AlphaFoldDB" id="A0A849HIL3"/>
<dbReference type="RefSeq" id="WP_171243282.1">
    <property type="nucleotide sequence ID" value="NZ_JABEPQ010000002.1"/>
</dbReference>
<reference evidence="3 4" key="1">
    <citation type="submission" date="2020-04" db="EMBL/GenBank/DDBJ databases">
        <title>Knoellia sp. isolate from air conditioner.</title>
        <authorList>
            <person name="Chea S."/>
            <person name="Kim D.-U."/>
        </authorList>
    </citation>
    <scope>NUCLEOTIDE SEQUENCE [LARGE SCALE GENOMIC DNA]</scope>
    <source>
        <strain evidence="3 4">DB2414S</strain>
    </source>
</reference>
<comment type="caution">
    <text evidence="3">The sequence shown here is derived from an EMBL/GenBank/DDBJ whole genome shotgun (WGS) entry which is preliminary data.</text>
</comment>
<dbReference type="EMBL" id="JABEPQ010000002">
    <property type="protein sequence ID" value="NNM46141.1"/>
    <property type="molecule type" value="Genomic_DNA"/>
</dbReference>
<keyword evidence="2" id="KW-1133">Transmembrane helix</keyword>
<evidence type="ECO:0000256" key="1">
    <source>
        <dbReference type="SAM" id="MobiDB-lite"/>
    </source>
</evidence>